<gene>
    <name evidence="2" type="ORF">HBO13_28530</name>
</gene>
<accession>A0A7Y1M7Q2</accession>
<evidence type="ECO:0000313" key="2">
    <source>
        <dbReference type="EMBL" id="NNA76587.1"/>
    </source>
</evidence>
<evidence type="ECO:0000313" key="3">
    <source>
        <dbReference type="Proteomes" id="UP000535954"/>
    </source>
</evidence>
<sequence>MTDKQTTGKEKVYTNVSANPVVLSDGSTVGVGEQTTEKQYELAKGSFWEKHGVLVSGAPEVTLEATAQLDELRTENAQLKQDLFNEQASRQKLESDLKDLPDQLKQAQDKLTDEQARSQKLESDLKAALSKK</sequence>
<reference evidence="2 3" key="1">
    <citation type="journal article" date="2020" name="Front. Microbiol.">
        <title>Genetic Organization of the aprX-lipA2 Operon Affects the Proteolytic Potential of Pseudomonas Species in Milk.</title>
        <authorList>
            <person name="Maier C."/>
            <person name="Huptas C."/>
            <person name="von Neubeck M."/>
            <person name="Scherer S."/>
            <person name="Wenning M."/>
            <person name="Lucking G."/>
        </authorList>
    </citation>
    <scope>NUCLEOTIDE SEQUENCE [LARGE SCALE GENOMIC DNA]</scope>
    <source>
        <strain evidence="2 3">WS 5405</strain>
    </source>
</reference>
<evidence type="ECO:0000256" key="1">
    <source>
        <dbReference type="SAM" id="MobiDB-lite"/>
    </source>
</evidence>
<dbReference type="Proteomes" id="UP000535954">
    <property type="component" value="Unassembled WGS sequence"/>
</dbReference>
<dbReference type="AlphaFoldDB" id="A0A7Y1M7Q2"/>
<organism evidence="2 3">
    <name type="scientific">Pseudomonas lactis</name>
    <dbReference type="NCBI Taxonomy" id="1615674"/>
    <lineage>
        <taxon>Bacteria</taxon>
        <taxon>Pseudomonadati</taxon>
        <taxon>Pseudomonadota</taxon>
        <taxon>Gammaproteobacteria</taxon>
        <taxon>Pseudomonadales</taxon>
        <taxon>Pseudomonadaceae</taxon>
        <taxon>Pseudomonas</taxon>
    </lineage>
</organism>
<comment type="caution">
    <text evidence="2">The sequence shown here is derived from an EMBL/GenBank/DDBJ whole genome shotgun (WGS) entry which is preliminary data.</text>
</comment>
<protein>
    <submittedName>
        <fullName evidence="2">Uncharacterized protein</fullName>
    </submittedName>
</protein>
<dbReference type="EMBL" id="JAAQYH010000019">
    <property type="protein sequence ID" value="NNA76587.1"/>
    <property type="molecule type" value="Genomic_DNA"/>
</dbReference>
<feature type="region of interest" description="Disordered" evidence="1">
    <location>
        <begin position="105"/>
        <end position="132"/>
    </location>
</feature>
<proteinExistence type="predicted"/>
<dbReference type="RefSeq" id="WP_169900454.1">
    <property type="nucleotide sequence ID" value="NZ_JAAQYH010000019.1"/>
</dbReference>
<name>A0A7Y1M7Q2_9PSED</name>
<feature type="compositionally biased region" description="Basic and acidic residues" evidence="1">
    <location>
        <begin position="105"/>
        <end position="125"/>
    </location>
</feature>